<dbReference type="PROSITE" id="PS51387">
    <property type="entry name" value="FAD_PCMH"/>
    <property type="match status" value="1"/>
</dbReference>
<keyword evidence="11 17" id="KW-0411">Iron-sulfur</keyword>
<evidence type="ECO:0000256" key="10">
    <source>
        <dbReference type="ARBA" id="ARBA00023004"/>
    </source>
</evidence>
<feature type="binding site" evidence="17">
    <location>
        <position position="754"/>
    </location>
    <ligand>
        <name>Mo-molybdopterin</name>
        <dbReference type="ChEBI" id="CHEBI:71302"/>
    </ligand>
    <ligandPart>
        <name>Mo</name>
        <dbReference type="ChEBI" id="CHEBI:28685"/>
    </ligandPart>
</feature>
<keyword evidence="4 17" id="KW-0500">Molybdenum</keyword>
<dbReference type="EMBL" id="KB293015">
    <property type="protein sequence ID" value="ELU16657.1"/>
    <property type="molecule type" value="Genomic_DNA"/>
</dbReference>
<dbReference type="GO" id="GO:0005506">
    <property type="term" value="F:iron ion binding"/>
    <property type="evidence" value="ECO:0007669"/>
    <property type="project" value="InterPro"/>
</dbReference>
<dbReference type="CDD" id="cd00207">
    <property type="entry name" value="fer2"/>
    <property type="match status" value="1"/>
</dbReference>
<reference evidence="20" key="3">
    <citation type="submission" date="2015-06" db="UniProtKB">
        <authorList>
            <consortium name="EnsemblMetazoa"/>
        </authorList>
    </citation>
    <scope>IDENTIFICATION</scope>
</reference>
<dbReference type="SMART" id="SM01092">
    <property type="entry name" value="CO_deh_flav_C"/>
    <property type="match status" value="1"/>
</dbReference>
<comment type="similarity">
    <text evidence="3">Belongs to the xanthine dehydrogenase family.</text>
</comment>
<evidence type="ECO:0000256" key="11">
    <source>
        <dbReference type="ARBA" id="ARBA00023014"/>
    </source>
</evidence>
<name>R7VDL7_CAPTE</name>
<evidence type="ECO:0000313" key="19">
    <source>
        <dbReference type="EMBL" id="ELU16657.1"/>
    </source>
</evidence>
<dbReference type="GO" id="GO:0051537">
    <property type="term" value="F:2 iron, 2 sulfur cluster binding"/>
    <property type="evidence" value="ECO:0007669"/>
    <property type="project" value="UniProtKB-KW"/>
</dbReference>
<keyword evidence="10 17" id="KW-0408">Iron</keyword>
<dbReference type="InterPro" id="IPR002346">
    <property type="entry name" value="Mopterin_DH_FAD-bd"/>
</dbReference>
<dbReference type="Pfam" id="PF03450">
    <property type="entry name" value="CO_deh_flav_C"/>
    <property type="match status" value="1"/>
</dbReference>
<evidence type="ECO:0000256" key="3">
    <source>
        <dbReference type="ARBA" id="ARBA00006849"/>
    </source>
</evidence>
<dbReference type="EnsemblMetazoa" id="CapteT228096">
    <property type="protein sequence ID" value="CapteP228096"/>
    <property type="gene ID" value="CapteG228096"/>
</dbReference>
<keyword evidence="8 16" id="KW-0274">FAD</keyword>
<protein>
    <recommendedName>
        <fullName evidence="18">FAD-binding PCMH-type domain-containing protein</fullName>
    </recommendedName>
</protein>
<feature type="binding site" evidence="16">
    <location>
        <position position="870"/>
    </location>
    <ligand>
        <name>substrate</name>
    </ligand>
</feature>
<dbReference type="InterPro" id="IPR022407">
    <property type="entry name" value="OxRdtase_Mopterin_BS"/>
</dbReference>
<keyword evidence="12" id="KW-0520">NAD</keyword>
<dbReference type="PIRSF" id="PIRSF000127">
    <property type="entry name" value="Xanthine_DH"/>
    <property type="match status" value="1"/>
</dbReference>
<keyword evidence="6 17" id="KW-0001">2Fe-2S</keyword>
<dbReference type="InterPro" id="IPR036318">
    <property type="entry name" value="FAD-bd_PCMH-like_sf"/>
</dbReference>
<dbReference type="Proteomes" id="UP000014760">
    <property type="component" value="Unassembled WGS sequence"/>
</dbReference>
<dbReference type="InterPro" id="IPR037165">
    <property type="entry name" value="AldOxase/xan_DH_Mopterin-bd_sf"/>
</dbReference>
<dbReference type="SUPFAM" id="SSF54665">
    <property type="entry name" value="CO dehydrogenase molybdoprotein N-domain-like"/>
    <property type="match status" value="1"/>
</dbReference>
<dbReference type="FunFam" id="3.10.20.30:FF:000012">
    <property type="entry name" value="Xanthine dehydrogenase/oxidase"/>
    <property type="match status" value="1"/>
</dbReference>
<dbReference type="HOGENOM" id="CLU_001681_1_2_1"/>
<feature type="binding site" evidence="17">
    <location>
        <position position="145"/>
    </location>
    <ligand>
        <name>[2Fe-2S] cluster</name>
        <dbReference type="ChEBI" id="CHEBI:190135"/>
        <label>2</label>
    </ligand>
</feature>
<dbReference type="STRING" id="283909.R7VDL7"/>
<organism evidence="19">
    <name type="scientific">Capitella teleta</name>
    <name type="common">Polychaete worm</name>
    <dbReference type="NCBI Taxonomy" id="283909"/>
    <lineage>
        <taxon>Eukaryota</taxon>
        <taxon>Metazoa</taxon>
        <taxon>Spiralia</taxon>
        <taxon>Lophotrochozoa</taxon>
        <taxon>Annelida</taxon>
        <taxon>Polychaeta</taxon>
        <taxon>Sedentaria</taxon>
        <taxon>Scolecida</taxon>
        <taxon>Capitellidae</taxon>
        <taxon>Capitella</taxon>
    </lineage>
</organism>
<dbReference type="Gene3D" id="3.30.365.10">
    <property type="entry name" value="Aldehyde oxidase/xanthine dehydrogenase, molybdopterin binding domain"/>
    <property type="match status" value="4"/>
</dbReference>
<evidence type="ECO:0000256" key="12">
    <source>
        <dbReference type="ARBA" id="ARBA00023027"/>
    </source>
</evidence>
<dbReference type="Gene3D" id="1.10.150.120">
    <property type="entry name" value="[2Fe-2S]-binding domain"/>
    <property type="match status" value="1"/>
</dbReference>
<evidence type="ECO:0000313" key="20">
    <source>
        <dbReference type="EnsemblMetazoa" id="CapteP228096"/>
    </source>
</evidence>
<dbReference type="InterPro" id="IPR012675">
    <property type="entry name" value="Beta-grasp_dom_sf"/>
</dbReference>
<evidence type="ECO:0000256" key="5">
    <source>
        <dbReference type="ARBA" id="ARBA00022630"/>
    </source>
</evidence>
<dbReference type="GO" id="GO:0005777">
    <property type="term" value="C:peroxisome"/>
    <property type="evidence" value="ECO:0007669"/>
    <property type="project" value="UniProtKB-SubCell"/>
</dbReference>
<dbReference type="SUPFAM" id="SSF55447">
    <property type="entry name" value="CO dehydrogenase flavoprotein C-terminal domain-like"/>
    <property type="match status" value="1"/>
</dbReference>
<dbReference type="FunFam" id="3.30.365.10:FF:000002">
    <property type="entry name" value="Xanthine dehydrogenase oxidase"/>
    <property type="match status" value="1"/>
</dbReference>
<dbReference type="GO" id="GO:0043546">
    <property type="term" value="F:molybdopterin cofactor binding"/>
    <property type="evidence" value="ECO:0007669"/>
    <property type="project" value="InterPro"/>
</dbReference>
<feature type="binding site" evidence="17">
    <location>
        <position position="111"/>
    </location>
    <ligand>
        <name>[2Fe-2S] cluster</name>
        <dbReference type="ChEBI" id="CHEBI:190135"/>
        <label>2</label>
    </ligand>
</feature>
<comment type="cofactor">
    <cofactor evidence="17">
        <name>Mo-molybdopterin</name>
        <dbReference type="ChEBI" id="CHEBI:71302"/>
    </cofactor>
    <text evidence="17">Binds 1 Mo-molybdopterin (Mo-MPT) cofactor per subunit.</text>
</comment>
<feature type="binding site" evidence="17">
    <location>
        <position position="868"/>
    </location>
    <ligand>
        <name>Mo-molybdopterin</name>
        <dbReference type="ChEBI" id="CHEBI:71302"/>
    </ligand>
    <ligandPart>
        <name>Mo</name>
        <dbReference type="ChEBI" id="CHEBI:28685"/>
    </ligandPart>
</feature>
<keyword evidence="13" id="KW-0576">Peroxisome</keyword>
<dbReference type="Pfam" id="PF01315">
    <property type="entry name" value="Ald_Xan_dh_C"/>
    <property type="match status" value="1"/>
</dbReference>
<proteinExistence type="inferred from homology"/>
<dbReference type="InterPro" id="IPR046867">
    <property type="entry name" value="AldOxase/xan_DH_MoCoBD2"/>
</dbReference>
<evidence type="ECO:0000256" key="17">
    <source>
        <dbReference type="PIRSR" id="PIRSR000127-3"/>
    </source>
</evidence>
<dbReference type="SUPFAM" id="SSF56176">
    <property type="entry name" value="FAD-binding/transporter-associated domain-like"/>
    <property type="match status" value="1"/>
</dbReference>
<feature type="binding site" evidence="17">
    <location>
        <position position="723"/>
    </location>
    <ligand>
        <name>Mo-molybdopterin</name>
        <dbReference type="ChEBI" id="CHEBI:71302"/>
    </ligand>
    <ligandPart>
        <name>Mo</name>
        <dbReference type="ChEBI" id="CHEBI:28685"/>
    </ligandPart>
</feature>
<dbReference type="Gene3D" id="3.30.390.50">
    <property type="entry name" value="CO dehydrogenase flavoprotein, C-terminal domain"/>
    <property type="match status" value="1"/>
</dbReference>
<dbReference type="InterPro" id="IPR016208">
    <property type="entry name" value="Ald_Oxase/xanthine_DH-like"/>
</dbReference>
<feature type="binding site" evidence="17">
    <location>
        <position position="46"/>
    </location>
    <ligand>
        <name>[2Fe-2S] cluster</name>
        <dbReference type="ChEBI" id="CHEBI:190135"/>
        <label>1</label>
    </ligand>
</feature>
<evidence type="ECO:0000256" key="2">
    <source>
        <dbReference type="ARBA" id="ARBA00004275"/>
    </source>
</evidence>
<dbReference type="PANTHER" id="PTHR45444:SF3">
    <property type="entry name" value="XANTHINE DEHYDROGENASE"/>
    <property type="match status" value="1"/>
</dbReference>
<feature type="active site" description="Proton acceptor" evidence="15">
    <location>
        <position position="1217"/>
    </location>
</feature>
<dbReference type="FunFam" id="3.30.365.10:FF:000003">
    <property type="entry name" value="Aldehyde oxidase 1"/>
    <property type="match status" value="1"/>
</dbReference>
<dbReference type="FunCoup" id="R7VDL7">
    <property type="interactions" value="209"/>
</dbReference>
<feature type="binding site" evidence="16">
    <location>
        <position position="966"/>
    </location>
    <ligand>
        <name>substrate</name>
    </ligand>
</feature>
<evidence type="ECO:0000256" key="15">
    <source>
        <dbReference type="PIRSR" id="PIRSR000127-1"/>
    </source>
</evidence>
<feature type="binding site" evidence="17">
    <location>
        <position position="43"/>
    </location>
    <ligand>
        <name>[2Fe-2S] cluster</name>
        <dbReference type="ChEBI" id="CHEBI:190135"/>
        <label>1</label>
    </ligand>
</feature>
<dbReference type="GO" id="GO:0071949">
    <property type="term" value="F:FAD binding"/>
    <property type="evidence" value="ECO:0007669"/>
    <property type="project" value="InterPro"/>
</dbReference>
<evidence type="ECO:0000259" key="18">
    <source>
        <dbReference type="PROSITE" id="PS51387"/>
    </source>
</evidence>
<feature type="binding site" evidence="17">
    <location>
        <position position="143"/>
    </location>
    <ligand>
        <name>[2Fe-2S] cluster</name>
        <dbReference type="ChEBI" id="CHEBI:190135"/>
        <label>2</label>
    </ligand>
</feature>
<comment type="subcellular location">
    <subcellularLocation>
        <location evidence="2">Peroxisome</location>
    </subcellularLocation>
</comment>
<feature type="binding site" evidence="16">
    <location>
        <position position="758"/>
    </location>
    <ligand>
        <name>substrate</name>
    </ligand>
</feature>
<dbReference type="EMBL" id="AMQN01017345">
    <property type="status" value="NOT_ANNOTATED_CDS"/>
    <property type="molecule type" value="Genomic_DNA"/>
</dbReference>
<dbReference type="InterPro" id="IPR016169">
    <property type="entry name" value="FAD-bd_PCMH_sub2"/>
</dbReference>
<dbReference type="InterPro" id="IPR036683">
    <property type="entry name" value="CO_DH_flav_C_dom_sf"/>
</dbReference>
<evidence type="ECO:0000256" key="14">
    <source>
        <dbReference type="ARBA" id="ARBA00034078"/>
    </source>
</evidence>
<dbReference type="OMA" id="FESDRCT"/>
<keyword evidence="9" id="KW-0560">Oxidoreductase</keyword>
<evidence type="ECO:0000256" key="1">
    <source>
        <dbReference type="ARBA" id="ARBA00001974"/>
    </source>
</evidence>
<feature type="binding site" evidence="17">
    <location>
        <position position="38"/>
    </location>
    <ligand>
        <name>[2Fe-2S] cluster</name>
        <dbReference type="ChEBI" id="CHEBI:190135"/>
        <label>1</label>
    </ligand>
</feature>
<dbReference type="InterPro" id="IPR001041">
    <property type="entry name" value="2Fe-2S_ferredoxin-type"/>
</dbReference>
<dbReference type="InterPro" id="IPR000674">
    <property type="entry name" value="Ald_Oxase/Xan_DH_a/b"/>
</dbReference>
<dbReference type="InterPro" id="IPR002888">
    <property type="entry name" value="2Fe-2S-bd"/>
</dbReference>
<dbReference type="FunFam" id="3.30.365.10:FF:000004">
    <property type="entry name" value="Xanthine dehydrogenase oxidase"/>
    <property type="match status" value="1"/>
</dbReference>
<dbReference type="Pfam" id="PF00111">
    <property type="entry name" value="Fer2"/>
    <property type="match status" value="1"/>
</dbReference>
<feature type="binding site" evidence="17">
    <location>
        <position position="68"/>
    </location>
    <ligand>
        <name>[2Fe-2S] cluster</name>
        <dbReference type="ChEBI" id="CHEBI:190135"/>
        <label>1</label>
    </ligand>
</feature>
<comment type="cofactor">
    <cofactor evidence="14">
        <name>[2Fe-2S] cluster</name>
        <dbReference type="ChEBI" id="CHEBI:190135"/>
    </cofactor>
</comment>
<evidence type="ECO:0000256" key="6">
    <source>
        <dbReference type="ARBA" id="ARBA00022714"/>
    </source>
</evidence>
<dbReference type="FunFam" id="3.30.465.10:FF:000004">
    <property type="entry name" value="Xanthine dehydrogenase/oxidase"/>
    <property type="match status" value="1"/>
</dbReference>
<dbReference type="PANTHER" id="PTHR45444">
    <property type="entry name" value="XANTHINE DEHYDROGENASE"/>
    <property type="match status" value="1"/>
</dbReference>
<dbReference type="InterPro" id="IPR036010">
    <property type="entry name" value="2Fe-2S_ferredoxin-like_sf"/>
</dbReference>
<keyword evidence="7 17" id="KW-0479">Metal-binding</keyword>
<feature type="binding site" evidence="17">
    <location>
        <position position="1035"/>
    </location>
    <ligand>
        <name>Mo-molybdopterin</name>
        <dbReference type="ChEBI" id="CHEBI:71302"/>
    </ligand>
    <ligandPart>
        <name>Mo</name>
        <dbReference type="ChEBI" id="CHEBI:28685"/>
    </ligandPart>
</feature>
<dbReference type="PROSITE" id="PS00559">
    <property type="entry name" value="MOLYBDOPTERIN_EUK"/>
    <property type="match status" value="1"/>
</dbReference>
<dbReference type="Pfam" id="PF00941">
    <property type="entry name" value="FAD_binding_5"/>
    <property type="match status" value="1"/>
</dbReference>
<dbReference type="SUPFAM" id="SSF56003">
    <property type="entry name" value="Molybdenum cofactor-binding domain"/>
    <property type="match status" value="1"/>
</dbReference>
<dbReference type="Pfam" id="PF01799">
    <property type="entry name" value="Fer2_2"/>
    <property type="match status" value="1"/>
</dbReference>
<dbReference type="Gene3D" id="3.90.1170.50">
    <property type="entry name" value="Aldehyde oxidase/xanthine dehydrogenase, a/b hammerhead"/>
    <property type="match status" value="1"/>
</dbReference>
<sequence length="1280" mass="140595">MSIFEERSLMEQRSKMDDLVFYVNGRKQIRLTGTKVACGEGGCGACTVMLSSFDPQSSKIEHRAVNACLTPLCYIHGFAVTTTEGIGNTKTRLHPIQERLAQSHGTQCGFCSPGMVMSMYTLLRNDPHPSMERIEEALQGNLCRCTGYRPILDGFKTFSNDFTCPMGENCCKASSNTVVNGDLTPLNELESITPIFPVYESTQEPIFPPELQVPSLKPFYFDIFKRGHDLVSSQHTKRTAGAEEKIPSSQAGVEQHIKNKEYPVVIAALHIKELGFVRKQSNGLQVGSSVTMTDLKKALLDIIQEVEEYQCGVFKALVEALNRFGAEQVRNVASVGGNIAAANAFSDLNPLFLAAGCELEIASIDGKKTVKMDADFFRGKGNISLKETETIVSVHIPFTRKNEYFEFFKISQRKHDDRCIVNAGMRVLLKDRVITDIALAFGGVSSSAILAQQTMGTLHGRQDLIEIATEKLRDDVHIFDGASGGKETYRNTLAVSLFFKFYTSAQYDKMPKRKAAQYVSIDQDGDAVGKMMLHLSAEKHATGEAVYLDDITSYENELHGAFVLSTKSHAMLINVDASPALKMRGVVDVITHEDVPGSNSTGPIIQDEEIFASKQVTSQGQIIGLVVAKDFATAKKAARAVKIQYKELPSIITIEEAIEAESFFEDIRKIERENVDNIMNEAPNVLEGEMRVGGQEHFYMETHSCIAIPKGEDGEVEIISSTQNLTSAQKWGASALGVPMNRINAKAKRLGGGFGGKESRGNIVSNPTIVAAHKLQKPVRCVLERHEDMVMSGGRHPFLGRYKVAFDNEGKVLAVDIQLYSNCGHTMDVSCDVLETAMLNADNSYFFPSARVTGLLCKTNTPSSTAFRGFGGPQAMIITETFMRDIAAQLGKPTDQVQRMNLYRENDVTFYGQPIINCSVLKCWDEVIKKSSYEQRKDSLKEFNAKNPWRKRAMALTPVKYGISFTTTFLNQAGALVHVYTDGSVLVTHGGIEMGQGLHTKMTQVASRALGIPINLIHISETNTFTVPNSSATAGSASSDLNGMALMLACEIILKRLHPYKEKNPSLKWEDLVSAAYFDRVSLSAAGFYRTPDIGFDWEAGEGQPFAYFTQGAACSEVEIDCLTGDHTVLRTDIVMDVGKSLNPAIDVGQIEGAFVQGYGMFTVEELRTSPDGSLLTLGPAAYKIPSLSDIPLEFNVSLLHGSSNPKAVYSSKAIGEPPLFLSASVFFAIKEAVKCVRKEAIFPFNSPATCERIRLACVDQFTDQRSSTSNEFRPWSVDL</sequence>
<dbReference type="InterPro" id="IPR016166">
    <property type="entry name" value="FAD-bd_PCMH"/>
</dbReference>
<dbReference type="InterPro" id="IPR036884">
    <property type="entry name" value="2Fe-2S-bd_dom_sf"/>
</dbReference>
<evidence type="ECO:0000256" key="8">
    <source>
        <dbReference type="ARBA" id="ARBA00022827"/>
    </source>
</evidence>
<dbReference type="SUPFAM" id="SSF47741">
    <property type="entry name" value="CO dehydrogenase ISP C-domain like"/>
    <property type="match status" value="1"/>
</dbReference>
<dbReference type="SMART" id="SM01008">
    <property type="entry name" value="Ald_Xan_dh_C"/>
    <property type="match status" value="1"/>
</dbReference>
<dbReference type="FunFam" id="3.90.1170.50:FF:000001">
    <property type="entry name" value="Aldehyde oxidase 1"/>
    <property type="match status" value="1"/>
</dbReference>
<dbReference type="GO" id="GO:0016491">
    <property type="term" value="F:oxidoreductase activity"/>
    <property type="evidence" value="ECO:0007669"/>
    <property type="project" value="UniProtKB-KW"/>
</dbReference>
<dbReference type="Gene3D" id="3.10.20.30">
    <property type="match status" value="1"/>
</dbReference>
<accession>R7VDL7</accession>
<dbReference type="InterPro" id="IPR036856">
    <property type="entry name" value="Ald_Oxase/Xan_DH_a/b_sf"/>
</dbReference>
<dbReference type="OrthoDB" id="8300278at2759"/>
<comment type="cofactor">
    <cofactor evidence="1 16">
        <name>FAD</name>
        <dbReference type="ChEBI" id="CHEBI:57692"/>
    </cofactor>
</comment>
<gene>
    <name evidence="19" type="ORF">CAPTEDRAFT_228096</name>
</gene>
<evidence type="ECO:0000256" key="4">
    <source>
        <dbReference type="ARBA" id="ARBA00022505"/>
    </source>
</evidence>
<keyword evidence="5" id="KW-0285">Flavoprotein</keyword>
<feature type="binding site" evidence="16">
    <location>
        <position position="347"/>
    </location>
    <ligand>
        <name>FAD</name>
        <dbReference type="ChEBI" id="CHEBI:57692"/>
    </ligand>
</feature>
<dbReference type="SUPFAM" id="SSF54292">
    <property type="entry name" value="2Fe-2S ferredoxin-like"/>
    <property type="match status" value="1"/>
</dbReference>
<dbReference type="InterPro" id="IPR006058">
    <property type="entry name" value="2Fe2S_fd_BS"/>
</dbReference>
<dbReference type="Gene3D" id="3.30.465.10">
    <property type="match status" value="1"/>
</dbReference>
<dbReference type="Pfam" id="PF02738">
    <property type="entry name" value="MoCoBD_1"/>
    <property type="match status" value="1"/>
</dbReference>
<keyword evidence="21" id="KW-1185">Reference proteome</keyword>
<dbReference type="InterPro" id="IPR008274">
    <property type="entry name" value="AldOxase/xan_DH_MoCoBD1"/>
</dbReference>
<evidence type="ECO:0000256" key="7">
    <source>
        <dbReference type="ARBA" id="ARBA00022723"/>
    </source>
</evidence>
<comment type="cofactor">
    <cofactor evidence="17">
        <name>[2Fe-2S] cluster</name>
        <dbReference type="ChEBI" id="CHEBI:190135"/>
    </cofactor>
    <text evidence="17">Binds 2 [2Fe-2S] clusters.</text>
</comment>
<feature type="binding site" evidence="16">
    <location>
        <begin position="334"/>
        <end position="338"/>
    </location>
    <ligand>
        <name>FAD</name>
        <dbReference type="ChEBI" id="CHEBI:57692"/>
    </ligand>
</feature>
<evidence type="ECO:0000256" key="13">
    <source>
        <dbReference type="ARBA" id="ARBA00023140"/>
    </source>
</evidence>
<reference evidence="19 21" key="2">
    <citation type="journal article" date="2013" name="Nature">
        <title>Insights into bilaterian evolution from three spiralian genomes.</title>
        <authorList>
            <person name="Simakov O."/>
            <person name="Marletaz F."/>
            <person name="Cho S.J."/>
            <person name="Edsinger-Gonzales E."/>
            <person name="Havlak P."/>
            <person name="Hellsten U."/>
            <person name="Kuo D.H."/>
            <person name="Larsson T."/>
            <person name="Lv J."/>
            <person name="Arendt D."/>
            <person name="Savage R."/>
            <person name="Osoegawa K."/>
            <person name="de Jong P."/>
            <person name="Grimwood J."/>
            <person name="Chapman J.A."/>
            <person name="Shapiro H."/>
            <person name="Aerts A."/>
            <person name="Otillar R.P."/>
            <person name="Terry A.Y."/>
            <person name="Boore J.L."/>
            <person name="Grigoriev I.V."/>
            <person name="Lindberg D.R."/>
            <person name="Seaver E.C."/>
            <person name="Weisblat D.A."/>
            <person name="Putnam N.H."/>
            <person name="Rokhsar D.S."/>
        </authorList>
    </citation>
    <scope>NUCLEOTIDE SEQUENCE</scope>
    <source>
        <strain evidence="19 21">I ESC-2004</strain>
    </source>
</reference>
<reference evidence="21" key="1">
    <citation type="submission" date="2012-12" db="EMBL/GenBank/DDBJ databases">
        <authorList>
            <person name="Hellsten U."/>
            <person name="Grimwood J."/>
            <person name="Chapman J.A."/>
            <person name="Shapiro H."/>
            <person name="Aerts A."/>
            <person name="Otillar R.P."/>
            <person name="Terry A.Y."/>
            <person name="Boore J.L."/>
            <person name="Simakov O."/>
            <person name="Marletaz F."/>
            <person name="Cho S.-J."/>
            <person name="Edsinger-Gonzales E."/>
            <person name="Havlak P."/>
            <person name="Kuo D.-H."/>
            <person name="Larsson T."/>
            <person name="Lv J."/>
            <person name="Arendt D."/>
            <person name="Savage R."/>
            <person name="Osoegawa K."/>
            <person name="de Jong P."/>
            <person name="Lindberg D.R."/>
            <person name="Seaver E.C."/>
            <person name="Weisblat D.A."/>
            <person name="Putnam N.H."/>
            <person name="Grigoriev I.V."/>
            <person name="Rokhsar D.S."/>
        </authorList>
    </citation>
    <scope>NUCLEOTIDE SEQUENCE</scope>
    <source>
        <strain evidence="21">I ESC-2004</strain>
    </source>
</reference>
<evidence type="ECO:0000256" key="16">
    <source>
        <dbReference type="PIRSR" id="PIRSR000127-2"/>
    </source>
</evidence>
<evidence type="ECO:0000313" key="21">
    <source>
        <dbReference type="Proteomes" id="UP000014760"/>
    </source>
</evidence>
<feature type="binding site" evidence="16">
    <location>
        <position position="324"/>
    </location>
    <ligand>
        <name>FAD</name>
        <dbReference type="ChEBI" id="CHEBI:57692"/>
    </ligand>
</feature>
<dbReference type="InterPro" id="IPR005107">
    <property type="entry name" value="CO_DH_flav_C"/>
</dbReference>
<feature type="domain" description="FAD-binding PCMH-type" evidence="18">
    <location>
        <begin position="216"/>
        <end position="401"/>
    </location>
</feature>
<feature type="binding site" evidence="17">
    <location>
        <position position="108"/>
    </location>
    <ligand>
        <name>[2Fe-2S] cluster</name>
        <dbReference type="ChEBI" id="CHEBI:190135"/>
        <label>2</label>
    </ligand>
</feature>
<feature type="binding site" evidence="16">
    <location>
        <position position="409"/>
    </location>
    <ligand>
        <name>FAD</name>
        <dbReference type="ChEBI" id="CHEBI:57692"/>
    </ligand>
</feature>
<dbReference type="PROSITE" id="PS00197">
    <property type="entry name" value="2FE2S_FER_1"/>
    <property type="match status" value="1"/>
</dbReference>
<dbReference type="AlphaFoldDB" id="R7VDL7"/>
<dbReference type="Pfam" id="PF20256">
    <property type="entry name" value="MoCoBD_2"/>
    <property type="match status" value="1"/>
</dbReference>
<evidence type="ECO:0000256" key="9">
    <source>
        <dbReference type="ARBA" id="ARBA00023002"/>
    </source>
</evidence>